<dbReference type="AlphaFoldDB" id="A0A2I0L9Y6"/>
<keyword evidence="3" id="KW-1185">Reference proteome</keyword>
<accession>A0A2I0L9Y6</accession>
<sequence length="97" mass="10331">MTGYAESIVPGKFEVIPRKIGGEWGSPSLVSPAVGHPPGPLDSTANVISFSFLLPRLDSSTPRLGPSTPRLGRKSAGGVLSERRDKNMGPNLKNEKY</sequence>
<organism evidence="2 3">
    <name type="scientific">Punica granatum</name>
    <name type="common">Pomegranate</name>
    <dbReference type="NCBI Taxonomy" id="22663"/>
    <lineage>
        <taxon>Eukaryota</taxon>
        <taxon>Viridiplantae</taxon>
        <taxon>Streptophyta</taxon>
        <taxon>Embryophyta</taxon>
        <taxon>Tracheophyta</taxon>
        <taxon>Spermatophyta</taxon>
        <taxon>Magnoliopsida</taxon>
        <taxon>eudicotyledons</taxon>
        <taxon>Gunneridae</taxon>
        <taxon>Pentapetalae</taxon>
        <taxon>rosids</taxon>
        <taxon>malvids</taxon>
        <taxon>Myrtales</taxon>
        <taxon>Lythraceae</taxon>
        <taxon>Punica</taxon>
    </lineage>
</organism>
<feature type="compositionally biased region" description="Basic and acidic residues" evidence="1">
    <location>
        <begin position="81"/>
        <end position="97"/>
    </location>
</feature>
<evidence type="ECO:0000313" key="3">
    <source>
        <dbReference type="Proteomes" id="UP000233551"/>
    </source>
</evidence>
<gene>
    <name evidence="2" type="ORF">CRG98_002101</name>
</gene>
<evidence type="ECO:0000313" key="2">
    <source>
        <dbReference type="EMBL" id="PKI77495.1"/>
    </source>
</evidence>
<proteinExistence type="predicted"/>
<protein>
    <submittedName>
        <fullName evidence="2">Uncharacterized protein</fullName>
    </submittedName>
</protein>
<feature type="region of interest" description="Disordered" evidence="1">
    <location>
        <begin position="57"/>
        <end position="97"/>
    </location>
</feature>
<comment type="caution">
    <text evidence="2">The sequence shown here is derived from an EMBL/GenBank/DDBJ whole genome shotgun (WGS) entry which is preliminary data.</text>
</comment>
<dbReference type="EMBL" id="PGOL01000091">
    <property type="protein sequence ID" value="PKI77495.1"/>
    <property type="molecule type" value="Genomic_DNA"/>
</dbReference>
<evidence type="ECO:0000256" key="1">
    <source>
        <dbReference type="SAM" id="MobiDB-lite"/>
    </source>
</evidence>
<dbReference type="Proteomes" id="UP000233551">
    <property type="component" value="Unassembled WGS sequence"/>
</dbReference>
<reference evidence="2 3" key="1">
    <citation type="submission" date="2017-11" db="EMBL/GenBank/DDBJ databases">
        <title>De-novo sequencing of pomegranate (Punica granatum L.) genome.</title>
        <authorList>
            <person name="Akparov Z."/>
            <person name="Amiraslanov A."/>
            <person name="Hajiyeva S."/>
            <person name="Abbasov M."/>
            <person name="Kaur K."/>
            <person name="Hamwieh A."/>
            <person name="Solovyev V."/>
            <person name="Salamov A."/>
            <person name="Braich B."/>
            <person name="Kosarev P."/>
            <person name="Mahmoud A."/>
            <person name="Hajiyev E."/>
            <person name="Babayeva S."/>
            <person name="Izzatullayeva V."/>
            <person name="Mammadov A."/>
            <person name="Mammadov A."/>
            <person name="Sharifova S."/>
            <person name="Ojaghi J."/>
            <person name="Eynullazada K."/>
            <person name="Bayramov B."/>
            <person name="Abdulazimova A."/>
            <person name="Shahmuradov I."/>
        </authorList>
    </citation>
    <scope>NUCLEOTIDE SEQUENCE [LARGE SCALE GENOMIC DNA]</scope>
    <source>
        <strain evidence="3">cv. AG2017</strain>
        <tissue evidence="2">Leaf</tissue>
    </source>
</reference>
<name>A0A2I0L9Y6_PUNGR</name>